<comment type="caution">
    <text evidence="2">The sequence shown here is derived from an EMBL/GenBank/DDBJ whole genome shotgun (WGS) entry which is preliminary data.</text>
</comment>
<evidence type="ECO:0000313" key="2">
    <source>
        <dbReference type="EMBL" id="MFD2095590.1"/>
    </source>
</evidence>
<gene>
    <name evidence="2" type="ORF">ACFSJ3_06285</name>
</gene>
<proteinExistence type="predicted"/>
<dbReference type="EMBL" id="JBHUHT010000009">
    <property type="protein sequence ID" value="MFD2095590.1"/>
    <property type="molecule type" value="Genomic_DNA"/>
</dbReference>
<dbReference type="RefSeq" id="WP_345340338.1">
    <property type="nucleotide sequence ID" value="NZ_BAABLI010000014.1"/>
</dbReference>
<sequence>MLKTTFIALSLVCTSATAIAAENRAHEALSDGVGKMMYINQHCGITIEKDKVMEVARLYLYANGFDLDIDVDWDKVKNGGQETLAGLNKEHGKGELCEDYLKQFESVLPLIQKHDAMKLDIE</sequence>
<protein>
    <submittedName>
        <fullName evidence="2">Uncharacterized protein</fullName>
    </submittedName>
</protein>
<feature type="chain" id="PRO_5045458411" evidence="1">
    <location>
        <begin position="21"/>
        <end position="122"/>
    </location>
</feature>
<name>A0ABW4XLE7_9GAMM</name>
<keyword evidence="3" id="KW-1185">Reference proteome</keyword>
<evidence type="ECO:0000256" key="1">
    <source>
        <dbReference type="SAM" id="SignalP"/>
    </source>
</evidence>
<reference evidence="3" key="1">
    <citation type="journal article" date="2019" name="Int. J. Syst. Evol. Microbiol.">
        <title>The Global Catalogue of Microorganisms (GCM) 10K type strain sequencing project: providing services to taxonomists for standard genome sequencing and annotation.</title>
        <authorList>
            <consortium name="The Broad Institute Genomics Platform"/>
            <consortium name="The Broad Institute Genome Sequencing Center for Infectious Disease"/>
            <person name="Wu L."/>
            <person name="Ma J."/>
        </authorList>
    </citation>
    <scope>NUCLEOTIDE SEQUENCE [LARGE SCALE GENOMIC DNA]</scope>
    <source>
        <strain evidence="3">CGMCC 1.10992</strain>
    </source>
</reference>
<dbReference type="Proteomes" id="UP001597380">
    <property type="component" value="Unassembled WGS sequence"/>
</dbReference>
<feature type="signal peptide" evidence="1">
    <location>
        <begin position="1"/>
        <end position="20"/>
    </location>
</feature>
<organism evidence="2 3">
    <name type="scientific">Corallincola platygyrae</name>
    <dbReference type="NCBI Taxonomy" id="1193278"/>
    <lineage>
        <taxon>Bacteria</taxon>
        <taxon>Pseudomonadati</taxon>
        <taxon>Pseudomonadota</taxon>
        <taxon>Gammaproteobacteria</taxon>
        <taxon>Alteromonadales</taxon>
        <taxon>Psychromonadaceae</taxon>
        <taxon>Corallincola</taxon>
    </lineage>
</organism>
<keyword evidence="1" id="KW-0732">Signal</keyword>
<accession>A0ABW4XLE7</accession>
<evidence type="ECO:0000313" key="3">
    <source>
        <dbReference type="Proteomes" id="UP001597380"/>
    </source>
</evidence>